<protein>
    <recommendedName>
        <fullName evidence="3">Methyltransferase</fullName>
        <ecNumber evidence="3">2.1.1.-</ecNumber>
    </recommendedName>
</protein>
<comment type="similarity">
    <text evidence="3">Belongs to the N(4)/N(6)-methyltransferase family.</text>
</comment>
<evidence type="ECO:0000313" key="7">
    <source>
        <dbReference type="Proteomes" id="UP000676506"/>
    </source>
</evidence>
<proteinExistence type="inferred from homology"/>
<dbReference type="GO" id="GO:0008168">
    <property type="term" value="F:methyltransferase activity"/>
    <property type="evidence" value="ECO:0007669"/>
    <property type="project" value="UniProtKB-KW"/>
</dbReference>
<evidence type="ECO:0000313" key="6">
    <source>
        <dbReference type="EMBL" id="QUW04105.1"/>
    </source>
</evidence>
<organism evidence="6 7">
    <name type="scientific">Chloracidobacterium validum</name>
    <dbReference type="NCBI Taxonomy" id="2821543"/>
    <lineage>
        <taxon>Bacteria</taxon>
        <taxon>Pseudomonadati</taxon>
        <taxon>Acidobacteriota</taxon>
        <taxon>Terriglobia</taxon>
        <taxon>Terriglobales</taxon>
        <taxon>Acidobacteriaceae</taxon>
        <taxon>Chloracidobacterium</taxon>
    </lineage>
</organism>
<evidence type="ECO:0000256" key="1">
    <source>
        <dbReference type="ARBA" id="ARBA00022603"/>
    </source>
</evidence>
<keyword evidence="2" id="KW-0808">Transferase</keyword>
<keyword evidence="1 6" id="KW-0489">Methyltransferase</keyword>
<evidence type="ECO:0000259" key="5">
    <source>
        <dbReference type="Pfam" id="PF01555"/>
    </source>
</evidence>
<gene>
    <name evidence="6" type="ORF">J8C06_13720</name>
</gene>
<reference evidence="6 7" key="1">
    <citation type="submission" date="2021-03" db="EMBL/GenBank/DDBJ databases">
        <title>Genomic and phenotypic characterization of Chloracidobacterium isolates provides evidence for multiple species.</title>
        <authorList>
            <person name="Saini M.K."/>
            <person name="Costas A.M.G."/>
            <person name="Tank M."/>
            <person name="Bryant D.A."/>
        </authorList>
    </citation>
    <scope>NUCLEOTIDE SEQUENCE [LARGE SCALE GENOMIC DNA]</scope>
    <source>
        <strain evidence="6 7">BV2-C</strain>
    </source>
</reference>
<dbReference type="GO" id="GO:0032259">
    <property type="term" value="P:methylation"/>
    <property type="evidence" value="ECO:0007669"/>
    <property type="project" value="UniProtKB-KW"/>
</dbReference>
<dbReference type="RefSeq" id="WP_211429994.1">
    <property type="nucleotide sequence ID" value="NZ_CP072649.1"/>
</dbReference>
<evidence type="ECO:0000256" key="2">
    <source>
        <dbReference type="ARBA" id="ARBA00022679"/>
    </source>
</evidence>
<dbReference type="InterPro" id="IPR029063">
    <property type="entry name" value="SAM-dependent_MTases_sf"/>
</dbReference>
<feature type="region of interest" description="Disordered" evidence="4">
    <location>
        <begin position="1"/>
        <end position="36"/>
    </location>
</feature>
<keyword evidence="7" id="KW-1185">Reference proteome</keyword>
<dbReference type="InterPro" id="IPR002941">
    <property type="entry name" value="DNA_methylase_N4/N6"/>
</dbReference>
<dbReference type="SUPFAM" id="SSF53335">
    <property type="entry name" value="S-adenosyl-L-methionine-dependent methyltransferases"/>
    <property type="match status" value="2"/>
</dbReference>
<dbReference type="Gene3D" id="3.40.50.150">
    <property type="entry name" value="Vaccinia Virus protein VP39"/>
    <property type="match status" value="2"/>
</dbReference>
<feature type="domain" description="DNA methylase N-4/N-6" evidence="5">
    <location>
        <begin position="44"/>
        <end position="127"/>
    </location>
</feature>
<evidence type="ECO:0000256" key="3">
    <source>
        <dbReference type="RuleBase" id="RU362026"/>
    </source>
</evidence>
<dbReference type="Pfam" id="PF01555">
    <property type="entry name" value="N6_N4_Mtase"/>
    <property type="match status" value="2"/>
</dbReference>
<feature type="domain" description="DNA methylase N-4/N-6" evidence="5">
    <location>
        <begin position="171"/>
        <end position="298"/>
    </location>
</feature>
<evidence type="ECO:0000256" key="4">
    <source>
        <dbReference type="SAM" id="MobiDB-lite"/>
    </source>
</evidence>
<accession>A0ABX8BE05</accession>
<dbReference type="PRINTS" id="PR00508">
    <property type="entry name" value="S21N4MTFRASE"/>
</dbReference>
<dbReference type="EC" id="2.1.1.-" evidence="3"/>
<sequence length="306" mass="34774">MKSSSSAYNLPLFHDPLDNGAEEQETPKPKRTSPLNDLDLNRWREYDDITTDSLWLIPERDRSGAHLADYHGNFVPQIPYQAMRRFTKRGDLILDAFLGSGTSLIECRRLGRHGIGIELKPELAQQADDRIASQSNPYNVKTIVLTGDSSNTVSTPRVITHAVEEIGKEQVQLVFLHPPYHSIIKFSDQPEDLSNCPSVESFIQKFGQVVDVVTPFLETGRFLVLVIGDMYAASEWIPLGFHCMQEVIGRGFSLKSIVVKDMQGNRAKRNLENIWRYRALAGGFYIFKHEYVMFFRKGIRNGRTAI</sequence>
<dbReference type="InterPro" id="IPR001091">
    <property type="entry name" value="RM_Methyltransferase"/>
</dbReference>
<dbReference type="EMBL" id="CP072649">
    <property type="protein sequence ID" value="QUW04105.1"/>
    <property type="molecule type" value="Genomic_DNA"/>
</dbReference>
<name>A0ABX8BE05_9BACT</name>
<dbReference type="Proteomes" id="UP000676506">
    <property type="component" value="Chromosome 2"/>
</dbReference>